<dbReference type="SUPFAM" id="SSF52540">
    <property type="entry name" value="P-loop containing nucleoside triphosphate hydrolases"/>
    <property type="match status" value="1"/>
</dbReference>
<feature type="region of interest" description="Disordered" evidence="1">
    <location>
        <begin position="1"/>
        <end position="35"/>
    </location>
</feature>
<dbReference type="InterPro" id="IPR008868">
    <property type="entry name" value="TniB"/>
</dbReference>
<dbReference type="InterPro" id="IPR027417">
    <property type="entry name" value="P-loop_NTPase"/>
</dbReference>
<evidence type="ECO:0008006" key="4">
    <source>
        <dbReference type="Google" id="ProtNLM"/>
    </source>
</evidence>
<dbReference type="EMBL" id="BAABBQ010000001">
    <property type="protein sequence ID" value="GAA4020944.1"/>
    <property type="molecule type" value="Genomic_DNA"/>
</dbReference>
<evidence type="ECO:0000313" key="2">
    <source>
        <dbReference type="EMBL" id="GAA4020944.1"/>
    </source>
</evidence>
<accession>A0ABP7T4I8</accession>
<proteinExistence type="predicted"/>
<comment type="caution">
    <text evidence="2">The sequence shown here is derived from an EMBL/GenBank/DDBJ whole genome shotgun (WGS) entry which is preliminary data.</text>
</comment>
<gene>
    <name evidence="2" type="ORF">GCM10022280_21830</name>
</gene>
<evidence type="ECO:0000256" key="1">
    <source>
        <dbReference type="SAM" id="MobiDB-lite"/>
    </source>
</evidence>
<feature type="compositionally biased region" description="Polar residues" evidence="1">
    <location>
        <begin position="1"/>
        <end position="16"/>
    </location>
</feature>
<feature type="compositionally biased region" description="Basic and acidic residues" evidence="1">
    <location>
        <begin position="18"/>
        <end position="35"/>
    </location>
</feature>
<organism evidence="2 3">
    <name type="scientific">Sphingomonas swuensis</name>
    <dbReference type="NCBI Taxonomy" id="977800"/>
    <lineage>
        <taxon>Bacteria</taxon>
        <taxon>Pseudomonadati</taxon>
        <taxon>Pseudomonadota</taxon>
        <taxon>Alphaproteobacteria</taxon>
        <taxon>Sphingomonadales</taxon>
        <taxon>Sphingomonadaceae</taxon>
        <taxon>Sphingomonas</taxon>
    </lineage>
</organism>
<reference evidence="3" key="1">
    <citation type="journal article" date="2019" name="Int. J. Syst. Evol. Microbiol.">
        <title>The Global Catalogue of Microorganisms (GCM) 10K type strain sequencing project: providing services to taxonomists for standard genome sequencing and annotation.</title>
        <authorList>
            <consortium name="The Broad Institute Genomics Platform"/>
            <consortium name="The Broad Institute Genome Sequencing Center for Infectious Disease"/>
            <person name="Wu L."/>
            <person name="Ma J."/>
        </authorList>
    </citation>
    <scope>NUCLEOTIDE SEQUENCE [LARGE SCALE GENOMIC DNA]</scope>
    <source>
        <strain evidence="3">JCM 17563</strain>
    </source>
</reference>
<sequence length="326" mass="35600">MSEVSQMAEQMNTSVRADNGKEGRAERPSERSRRVAEARASFRAIRLPYPRQDELVAALDELRLTGQLSKGQTQGGVRLIANTGSGKTVGAERFKAYVEAADEHAPGSQPVVIATVDGSGTTRSIPASILKAMGVPRPEHGAEPVLWMRAFDALERYETQLLIIDEFNRAARRPTMSSAIATALRDVMDRGIVPMAFLATEEARDVFKRSPDLAGRLDAPVTMDPLDWLVEEDRELFLGFVSGLDGELVDRGILRLSSGLAEEALARLLCEASNGNLRQLCRVIETALAAAVRRDDAAIGREDLADAVDDWSIANHCIAYNPFRAK</sequence>
<dbReference type="Proteomes" id="UP001500235">
    <property type="component" value="Unassembled WGS sequence"/>
</dbReference>
<dbReference type="Pfam" id="PF05621">
    <property type="entry name" value="TniB"/>
    <property type="match status" value="1"/>
</dbReference>
<dbReference type="Gene3D" id="3.40.50.300">
    <property type="entry name" value="P-loop containing nucleotide triphosphate hydrolases"/>
    <property type="match status" value="1"/>
</dbReference>
<protein>
    <recommendedName>
        <fullName evidence="4">TniB protein</fullName>
    </recommendedName>
</protein>
<keyword evidence="3" id="KW-1185">Reference proteome</keyword>
<name>A0ABP7T4I8_9SPHN</name>
<evidence type="ECO:0000313" key="3">
    <source>
        <dbReference type="Proteomes" id="UP001500235"/>
    </source>
</evidence>